<evidence type="ECO:0000259" key="1">
    <source>
        <dbReference type="Pfam" id="PF26079"/>
    </source>
</evidence>
<proteinExistence type="predicted"/>
<evidence type="ECO:0000313" key="2">
    <source>
        <dbReference type="EMBL" id="MBB4287984.1"/>
    </source>
</evidence>
<sequence length="77" mass="7606">GPASAPVLSAAEAAVAETVARLHALGHDVSRSALIAALHRDGVQRVDLTSPTADIVVAADAAAHCTGITVTLGGRDV</sequence>
<feature type="domain" description="Baseplate J-like C-terminal" evidence="1">
    <location>
        <begin position="5"/>
        <end position="71"/>
    </location>
</feature>
<organism evidence="2 3">
    <name type="scientific">Roseospira goensis</name>
    <dbReference type="NCBI Taxonomy" id="391922"/>
    <lineage>
        <taxon>Bacteria</taxon>
        <taxon>Pseudomonadati</taxon>
        <taxon>Pseudomonadota</taxon>
        <taxon>Alphaproteobacteria</taxon>
        <taxon>Rhodospirillales</taxon>
        <taxon>Rhodospirillaceae</taxon>
        <taxon>Roseospira</taxon>
    </lineage>
</organism>
<dbReference type="RefSeq" id="WP_343056421.1">
    <property type="nucleotide sequence ID" value="NZ_JACIGI010000082.1"/>
</dbReference>
<dbReference type="Proteomes" id="UP000555728">
    <property type="component" value="Unassembled WGS sequence"/>
</dbReference>
<evidence type="ECO:0000313" key="3">
    <source>
        <dbReference type="Proteomes" id="UP000555728"/>
    </source>
</evidence>
<dbReference type="EMBL" id="JACIGI010000082">
    <property type="protein sequence ID" value="MBB4287984.1"/>
    <property type="molecule type" value="Genomic_DNA"/>
</dbReference>
<protein>
    <submittedName>
        <fullName evidence="2">Phage-related baseplate assembly protein</fullName>
    </submittedName>
</protein>
<dbReference type="Pfam" id="PF26079">
    <property type="entry name" value="Baseplate_J_C"/>
    <property type="match status" value="1"/>
</dbReference>
<name>A0A7W6WMJ5_9PROT</name>
<reference evidence="2 3" key="1">
    <citation type="submission" date="2020-08" db="EMBL/GenBank/DDBJ databases">
        <title>Genome sequencing of Purple Non-Sulfur Bacteria from various extreme environments.</title>
        <authorList>
            <person name="Mayer M."/>
        </authorList>
    </citation>
    <scope>NUCLEOTIDE SEQUENCE [LARGE SCALE GENOMIC DNA]</scope>
    <source>
        <strain evidence="2 3">JA135</strain>
    </source>
</reference>
<keyword evidence="3" id="KW-1185">Reference proteome</keyword>
<feature type="non-terminal residue" evidence="2">
    <location>
        <position position="1"/>
    </location>
</feature>
<accession>A0A7W6WMJ5</accession>
<dbReference type="AlphaFoldDB" id="A0A7W6WMJ5"/>
<gene>
    <name evidence="2" type="ORF">GGD88_003752</name>
</gene>
<dbReference type="InterPro" id="IPR058530">
    <property type="entry name" value="Baseplate_J-like_C"/>
</dbReference>
<comment type="caution">
    <text evidence="2">The sequence shown here is derived from an EMBL/GenBank/DDBJ whole genome shotgun (WGS) entry which is preliminary data.</text>
</comment>